<feature type="transmembrane region" description="Helical" evidence="2">
    <location>
        <begin position="271"/>
        <end position="291"/>
    </location>
</feature>
<reference evidence="3" key="1">
    <citation type="submission" date="2019-09" db="EMBL/GenBank/DDBJ databases">
        <title>Characterisation of the sponge microbiome using genome-centric metagenomics.</title>
        <authorList>
            <person name="Engelberts J.P."/>
            <person name="Robbins S.J."/>
            <person name="De Goeij J.M."/>
            <person name="Aranda M."/>
            <person name="Bell S.C."/>
            <person name="Webster N.S."/>
        </authorList>
    </citation>
    <scope>NUCLEOTIDE SEQUENCE</scope>
    <source>
        <strain evidence="3">SB0661_bin_32</strain>
    </source>
</reference>
<evidence type="ECO:0000256" key="1">
    <source>
        <dbReference type="SAM" id="MobiDB-lite"/>
    </source>
</evidence>
<protein>
    <submittedName>
        <fullName evidence="3">Uncharacterized protein</fullName>
    </submittedName>
</protein>
<comment type="caution">
    <text evidence="3">The sequence shown here is derived from an EMBL/GenBank/DDBJ whole genome shotgun (WGS) entry which is preliminary data.</text>
</comment>
<feature type="transmembrane region" description="Helical" evidence="2">
    <location>
        <begin position="158"/>
        <end position="182"/>
    </location>
</feature>
<dbReference type="EMBL" id="VXMH01000034">
    <property type="protein sequence ID" value="MYC94833.1"/>
    <property type="molecule type" value="Genomic_DNA"/>
</dbReference>
<feature type="transmembrane region" description="Helical" evidence="2">
    <location>
        <begin position="93"/>
        <end position="112"/>
    </location>
</feature>
<feature type="transmembrane region" description="Helical" evidence="2">
    <location>
        <begin position="303"/>
        <end position="322"/>
    </location>
</feature>
<organism evidence="3">
    <name type="scientific">Caldilineaceae bacterium SB0661_bin_32</name>
    <dbReference type="NCBI Taxonomy" id="2605255"/>
    <lineage>
        <taxon>Bacteria</taxon>
        <taxon>Bacillati</taxon>
        <taxon>Chloroflexota</taxon>
        <taxon>Caldilineae</taxon>
        <taxon>Caldilineales</taxon>
        <taxon>Caldilineaceae</taxon>
    </lineage>
</organism>
<keyword evidence="2" id="KW-0472">Membrane</keyword>
<dbReference type="AlphaFoldDB" id="A0A6B1D5T6"/>
<feature type="transmembrane region" description="Helical" evidence="2">
    <location>
        <begin position="133"/>
        <end position="152"/>
    </location>
</feature>
<feature type="transmembrane region" description="Helical" evidence="2">
    <location>
        <begin position="218"/>
        <end position="237"/>
    </location>
</feature>
<sequence>MGTENRYTPFGASGEQNTGQPAGGSPSFAATGMDRPAASVTAYGLNRRFVQRVSVLAWTVAATVAISLFLRLPTVVFTLNALGSPMSIRISETTVIAVFIALLTASGTERAIRTHPLYSGDSLGSEPELGGHTWLFWGLPAAVSILAVLLAPEARTPLFQAGAALLSGGLIAIILFNLYASVDQGSAGYRQARILLNVLSYTAALALFLLVYQTRTRSLLSGTLIAATSALLAVELLRDIMPRVNVVLMYAALVAIVLGEAAWALNYWPLSGASGGLVLLLIFYLFVGLARHALHEGHLSRKLVLEYSAFALLALVLIVLIGPGL</sequence>
<evidence type="ECO:0000313" key="3">
    <source>
        <dbReference type="EMBL" id="MYC94833.1"/>
    </source>
</evidence>
<feature type="region of interest" description="Disordered" evidence="1">
    <location>
        <begin position="1"/>
        <end position="30"/>
    </location>
</feature>
<feature type="transmembrane region" description="Helical" evidence="2">
    <location>
        <begin position="55"/>
        <end position="73"/>
    </location>
</feature>
<feature type="transmembrane region" description="Helical" evidence="2">
    <location>
        <begin position="194"/>
        <end position="212"/>
    </location>
</feature>
<accession>A0A6B1D5T6</accession>
<name>A0A6B1D5T6_9CHLR</name>
<evidence type="ECO:0000256" key="2">
    <source>
        <dbReference type="SAM" id="Phobius"/>
    </source>
</evidence>
<keyword evidence="2" id="KW-1133">Transmembrane helix</keyword>
<gene>
    <name evidence="3" type="ORF">F4X14_07665</name>
</gene>
<dbReference type="InterPro" id="IPR043715">
    <property type="entry name" value="DUF5656"/>
</dbReference>
<dbReference type="Pfam" id="PF18900">
    <property type="entry name" value="DUF5656"/>
    <property type="match status" value="1"/>
</dbReference>
<keyword evidence="2" id="KW-0812">Transmembrane</keyword>
<feature type="transmembrane region" description="Helical" evidence="2">
    <location>
        <begin position="244"/>
        <end position="265"/>
    </location>
</feature>
<proteinExistence type="predicted"/>